<dbReference type="InterPro" id="IPR004099">
    <property type="entry name" value="Pyr_nucl-diS_OxRdtase_dimer"/>
</dbReference>
<evidence type="ECO:0000313" key="20">
    <source>
        <dbReference type="Proteomes" id="UP000000528"/>
    </source>
</evidence>
<evidence type="ECO:0000256" key="9">
    <source>
        <dbReference type="ARBA" id="ARBA00023027"/>
    </source>
</evidence>
<evidence type="ECO:0000256" key="13">
    <source>
        <dbReference type="PIRSR" id="PIRSR000350-2"/>
    </source>
</evidence>
<dbReference type="Proteomes" id="UP000000528">
    <property type="component" value="Chromosome"/>
</dbReference>
<feature type="binding site" evidence="14">
    <location>
        <position position="303"/>
    </location>
    <ligand>
        <name>FAD</name>
        <dbReference type="ChEBI" id="CHEBI:57692"/>
    </ligand>
</feature>
<dbReference type="InterPro" id="IPR001100">
    <property type="entry name" value="Pyr_nuc-diS_OxRdtase"/>
</dbReference>
<feature type="active site" description="Proton acceptor" evidence="13">
    <location>
        <position position="438"/>
    </location>
</feature>
<accession>Q98RI8</accession>
<evidence type="ECO:0000256" key="12">
    <source>
        <dbReference type="ARBA" id="ARBA00049187"/>
    </source>
</evidence>
<dbReference type="RefSeq" id="WP_010924825.1">
    <property type="nucleotide sequence ID" value="NC_002771.1"/>
</dbReference>
<dbReference type="GO" id="GO:0005737">
    <property type="term" value="C:cytoplasm"/>
    <property type="evidence" value="ECO:0007669"/>
    <property type="project" value="UniProtKB-SubCell"/>
</dbReference>
<evidence type="ECO:0000256" key="7">
    <source>
        <dbReference type="ARBA" id="ARBA00022827"/>
    </source>
</evidence>
<dbReference type="Pfam" id="PF07992">
    <property type="entry name" value="Pyr_redox_2"/>
    <property type="match status" value="1"/>
</dbReference>
<dbReference type="PANTHER" id="PTHR22912:SF217">
    <property type="entry name" value="DIHYDROLIPOYL DEHYDROGENASE"/>
    <property type="match status" value="1"/>
</dbReference>
<dbReference type="EC" id="1.8.1.4" evidence="3 16"/>
<dbReference type="Pfam" id="PF02852">
    <property type="entry name" value="Pyr_redox_dim"/>
    <property type="match status" value="1"/>
</dbReference>
<evidence type="ECO:0000259" key="18">
    <source>
        <dbReference type="Pfam" id="PF07992"/>
    </source>
</evidence>
<evidence type="ECO:0000256" key="1">
    <source>
        <dbReference type="ARBA" id="ARBA00004496"/>
    </source>
</evidence>
<dbReference type="PIRSF" id="PIRSF000350">
    <property type="entry name" value="Mercury_reductase_MerA"/>
    <property type="match status" value="1"/>
</dbReference>
<dbReference type="NCBIfam" id="NF004945">
    <property type="entry name" value="PRK06292.2-3"/>
    <property type="match status" value="1"/>
</dbReference>
<keyword evidence="6 16" id="KW-0285">Flavoprotein</keyword>
<keyword evidence="14" id="KW-0547">Nucleotide-binding</keyword>
<evidence type="ECO:0000256" key="10">
    <source>
        <dbReference type="ARBA" id="ARBA00023157"/>
    </source>
</evidence>
<keyword evidence="9 14" id="KW-0520">NAD</keyword>
<dbReference type="GO" id="GO:0050660">
    <property type="term" value="F:flavin adenine dinucleotide binding"/>
    <property type="evidence" value="ECO:0007669"/>
    <property type="project" value="InterPro"/>
</dbReference>
<feature type="binding site" evidence="14">
    <location>
        <begin position="178"/>
        <end position="185"/>
    </location>
    <ligand>
        <name>NAD(+)</name>
        <dbReference type="ChEBI" id="CHEBI:57540"/>
    </ligand>
</feature>
<evidence type="ECO:0000256" key="11">
    <source>
        <dbReference type="ARBA" id="ARBA00023284"/>
    </source>
</evidence>
<feature type="binding site" evidence="14">
    <location>
        <position position="264"/>
    </location>
    <ligand>
        <name>NAD(+)</name>
        <dbReference type="ChEBI" id="CHEBI:57540"/>
    </ligand>
</feature>
<dbReference type="EMBL" id="AL445563">
    <property type="protein sequence ID" value="CAC13194.1"/>
    <property type="molecule type" value="Genomic_DNA"/>
</dbReference>
<dbReference type="Gene3D" id="3.30.390.30">
    <property type="match status" value="1"/>
</dbReference>
<evidence type="ECO:0000256" key="6">
    <source>
        <dbReference type="ARBA" id="ARBA00022630"/>
    </source>
</evidence>
<comment type="catalytic activity">
    <reaction evidence="12 16">
        <text>N(6)-[(R)-dihydrolipoyl]-L-lysyl-[protein] + NAD(+) = N(6)-[(R)-lipoyl]-L-lysyl-[protein] + NADH + H(+)</text>
        <dbReference type="Rhea" id="RHEA:15045"/>
        <dbReference type="Rhea" id="RHEA-COMP:10474"/>
        <dbReference type="Rhea" id="RHEA-COMP:10475"/>
        <dbReference type="ChEBI" id="CHEBI:15378"/>
        <dbReference type="ChEBI" id="CHEBI:57540"/>
        <dbReference type="ChEBI" id="CHEBI:57945"/>
        <dbReference type="ChEBI" id="CHEBI:83099"/>
        <dbReference type="ChEBI" id="CHEBI:83100"/>
        <dbReference type="EC" id="1.8.1.4"/>
    </reaction>
</comment>
<keyword evidence="5" id="KW-0963">Cytoplasm</keyword>
<feature type="disulfide bond" description="Redox-active" evidence="15">
    <location>
        <begin position="41"/>
        <end position="46"/>
    </location>
</feature>
<keyword evidence="20" id="KW-1185">Reference proteome</keyword>
<keyword evidence="10" id="KW-1015">Disulfide bond</keyword>
<feature type="binding site" evidence="14">
    <location>
        <position position="201"/>
    </location>
    <ligand>
        <name>NAD(+)</name>
        <dbReference type="ChEBI" id="CHEBI:57540"/>
    </ligand>
</feature>
<evidence type="ECO:0000256" key="4">
    <source>
        <dbReference type="ARBA" id="ARBA00016961"/>
    </source>
</evidence>
<evidence type="ECO:0000256" key="2">
    <source>
        <dbReference type="ARBA" id="ARBA00007532"/>
    </source>
</evidence>
<dbReference type="Gene3D" id="3.50.50.60">
    <property type="entry name" value="FAD/NAD(P)-binding domain"/>
    <property type="match status" value="2"/>
</dbReference>
<name>Q98RI8_MYCPU</name>
<evidence type="ECO:0000313" key="19">
    <source>
        <dbReference type="EMBL" id="CAC13194.1"/>
    </source>
</evidence>
<dbReference type="PROSITE" id="PS00076">
    <property type="entry name" value="PYRIDINE_REDOX_1"/>
    <property type="match status" value="1"/>
</dbReference>
<dbReference type="AlphaFoldDB" id="Q98RI8"/>
<keyword evidence="7 14" id="KW-0274">FAD</keyword>
<dbReference type="InterPro" id="IPR023753">
    <property type="entry name" value="FAD/NAD-binding_dom"/>
</dbReference>
<dbReference type="PRINTS" id="PR00368">
    <property type="entry name" value="FADPNR"/>
</dbReference>
<evidence type="ECO:0000256" key="14">
    <source>
        <dbReference type="PIRSR" id="PIRSR000350-3"/>
    </source>
</evidence>
<evidence type="ECO:0000256" key="5">
    <source>
        <dbReference type="ARBA" id="ARBA00022490"/>
    </source>
</evidence>
<feature type="binding site" evidence="14">
    <location>
        <position position="50"/>
    </location>
    <ligand>
        <name>FAD</name>
        <dbReference type="ChEBI" id="CHEBI:57692"/>
    </ligand>
</feature>
<comment type="cofactor">
    <cofactor evidence="14 16">
        <name>FAD</name>
        <dbReference type="ChEBI" id="CHEBI:57692"/>
    </cofactor>
    <text evidence="14 16">Binds 1 FAD per subunit.</text>
</comment>
<dbReference type="PIR" id="E90514">
    <property type="entry name" value="E90514"/>
</dbReference>
<proteinExistence type="inferred from homology"/>
<keyword evidence="19" id="KW-0670">Pyruvate</keyword>
<comment type="subcellular location">
    <subcellularLocation>
        <location evidence="1">Cytoplasm</location>
    </subcellularLocation>
</comment>
<dbReference type="InterPro" id="IPR016156">
    <property type="entry name" value="FAD/NAD-linked_Rdtase_dimer_sf"/>
</dbReference>
<dbReference type="PRINTS" id="PR00411">
    <property type="entry name" value="PNDRDTASEI"/>
</dbReference>
<feature type="binding site" evidence="14">
    <location>
        <begin position="137"/>
        <end position="139"/>
    </location>
    <ligand>
        <name>FAD</name>
        <dbReference type="ChEBI" id="CHEBI:57692"/>
    </ligand>
</feature>
<evidence type="ECO:0000259" key="17">
    <source>
        <dbReference type="Pfam" id="PF02852"/>
    </source>
</evidence>
<dbReference type="NCBIfam" id="TIGR01350">
    <property type="entry name" value="lipoamide_DH"/>
    <property type="match status" value="1"/>
</dbReference>
<evidence type="ECO:0000256" key="15">
    <source>
        <dbReference type="PIRSR" id="PIRSR000350-4"/>
    </source>
</evidence>
<dbReference type="PANTHER" id="PTHR22912">
    <property type="entry name" value="DISULFIDE OXIDOREDUCTASE"/>
    <property type="match status" value="1"/>
</dbReference>
<dbReference type="KEGG" id="mpu:MYPU_0210"/>
<dbReference type="SUPFAM" id="SSF51905">
    <property type="entry name" value="FAD/NAD(P)-binding domain"/>
    <property type="match status" value="1"/>
</dbReference>
<keyword evidence="8 16" id="KW-0560">Oxidoreductase</keyword>
<dbReference type="InterPro" id="IPR006258">
    <property type="entry name" value="Lipoamide_DH"/>
</dbReference>
<organism evidence="19 20">
    <name type="scientific">Mycoplasmopsis pulmonis (strain UAB CTIP)</name>
    <name type="common">Mycoplasma pulmonis</name>
    <dbReference type="NCBI Taxonomy" id="272635"/>
    <lineage>
        <taxon>Bacteria</taxon>
        <taxon>Bacillati</taxon>
        <taxon>Mycoplasmatota</taxon>
        <taxon>Mycoplasmoidales</taxon>
        <taxon>Metamycoplasmataceae</taxon>
        <taxon>Mycoplasmopsis</taxon>
    </lineage>
</organism>
<dbReference type="BioCyc" id="MPUL272635:G1GT6-22-MONOMER"/>
<dbReference type="HOGENOM" id="CLU_016755_0_3_14"/>
<dbReference type="STRING" id="272635.gene:17576600"/>
<reference evidence="19 20" key="1">
    <citation type="journal article" date="2001" name="Nucleic Acids Res.">
        <title>The complete genome sequence of the murine respiratory pathogen Mycoplasma pulmonis.</title>
        <authorList>
            <person name="Chambaud I."/>
            <person name="Heilig R."/>
            <person name="Ferris S."/>
            <person name="Barbe V."/>
            <person name="Samson D."/>
            <person name="Galisson F."/>
            <person name="Moszer I."/>
            <person name="Dybvig K."/>
            <person name="Wroblewski H."/>
            <person name="Viari A."/>
            <person name="Rocha E.P.C."/>
            <person name="Blanchard A."/>
        </authorList>
    </citation>
    <scope>NUCLEOTIDE SEQUENCE [LARGE SCALE GENOMIC DNA]</scope>
    <source>
        <strain evidence="19 20">UAB CTIP</strain>
    </source>
</reference>
<gene>
    <name evidence="19" type="ordered locus">MYPU_0210</name>
</gene>
<dbReference type="InterPro" id="IPR012999">
    <property type="entry name" value="Pyr_OxRdtase_I_AS"/>
</dbReference>
<dbReference type="InterPro" id="IPR036188">
    <property type="entry name" value="FAD/NAD-bd_sf"/>
</dbReference>
<comment type="miscellaneous">
    <text evidence="16">The active site is a redox-active disulfide bond.</text>
</comment>
<feature type="domain" description="FAD/NAD(P)-binding" evidence="18">
    <location>
        <begin position="4"/>
        <end position="318"/>
    </location>
</feature>
<evidence type="ECO:0000256" key="8">
    <source>
        <dbReference type="ARBA" id="ARBA00023002"/>
    </source>
</evidence>
<protein>
    <recommendedName>
        <fullName evidence="4 16">Dihydrolipoyl dehydrogenase</fullName>
        <ecNumber evidence="3 16">1.8.1.4</ecNumber>
    </recommendedName>
</protein>
<evidence type="ECO:0000256" key="16">
    <source>
        <dbReference type="RuleBase" id="RU003692"/>
    </source>
</evidence>
<feature type="domain" description="Pyridine nucleotide-disulphide oxidoreductase dimerisation" evidence="17">
    <location>
        <begin position="338"/>
        <end position="446"/>
    </location>
</feature>
<dbReference type="InterPro" id="IPR050151">
    <property type="entry name" value="Class-I_Pyr_Nuc-Dis_Oxidored"/>
</dbReference>
<dbReference type="GO" id="GO:0006103">
    <property type="term" value="P:2-oxoglutarate metabolic process"/>
    <property type="evidence" value="ECO:0007669"/>
    <property type="project" value="TreeGrafter"/>
</dbReference>
<evidence type="ECO:0000256" key="3">
    <source>
        <dbReference type="ARBA" id="ARBA00012608"/>
    </source>
</evidence>
<comment type="similarity">
    <text evidence="2 16">Belongs to the class-I pyridine nucleotide-disulfide oxidoreductase family.</text>
</comment>
<dbReference type="eggNOG" id="COG1249">
    <property type="taxonomic scope" value="Bacteria"/>
</dbReference>
<sequence>MEKFDFVIIGSGPGGYSLALILSKLGKKVAIAERKNFGGSCINEGCVPTKGLVKVARTYELIKNSSKFGIKVNDFSFDWKQIIKRKNEIKDTLNNSIEKNLELNNVKIFKAEAKVLKDKSIEVNNTKIYAEKIIIATGSRARKISFDGSDKALEKQVLVDSNYLLDMQEVPKSIAFIGAGPISLELGYVLSALGSDVTLLEGRDQILANFDHDVREEVLKYLEQKNIKYFTSTKVLKYDQDGLHFSVGEKNKVINPEKIALSVGREANLEAVEDLDLELNPNKTIKVDDKLETSIKGIYALGDVTGKMMLSTIAYKHGDVIVNNLINNKEVKLDYKKVPHTIYLSPEISSIGLSEEEAKKTYGENLLAIKIPSERLPRNHADGNLGYGFFKLIINKDTKQVLGASIILENSSLIINEISIAMNNDLTIYDLAKSPHVHPTLAEALYYAIRDLSFQ</sequence>
<dbReference type="SUPFAM" id="SSF55424">
    <property type="entry name" value="FAD/NAD-linked reductases, dimerisation (C-terminal) domain"/>
    <property type="match status" value="1"/>
</dbReference>
<keyword evidence="11 16" id="KW-0676">Redox-active center</keyword>
<dbReference type="GO" id="GO:0004148">
    <property type="term" value="F:dihydrolipoyl dehydrogenase (NADH) activity"/>
    <property type="evidence" value="ECO:0007669"/>
    <property type="project" value="UniProtKB-EC"/>
</dbReference>